<dbReference type="InterPro" id="IPR001607">
    <property type="entry name" value="Znf_UBP"/>
</dbReference>
<feature type="domain" description="UBP-type" evidence="1">
    <location>
        <begin position="2"/>
        <end position="85"/>
    </location>
</feature>
<dbReference type="SUPFAM" id="SSF57850">
    <property type="entry name" value="RING/U-box"/>
    <property type="match status" value="1"/>
</dbReference>
<name>A0A9W6I6A2_9ACTN</name>
<reference evidence="2" key="2">
    <citation type="submission" date="2023-01" db="EMBL/GenBank/DDBJ databases">
        <authorList>
            <person name="Sun Q."/>
            <person name="Evtushenko L."/>
        </authorList>
    </citation>
    <scope>NUCLEOTIDE SEQUENCE</scope>
    <source>
        <strain evidence="2">VKM Ac-2007</strain>
    </source>
</reference>
<dbReference type="Gene3D" id="3.30.40.10">
    <property type="entry name" value="Zinc/RING finger domain, C3HC4 (zinc finger)"/>
    <property type="match status" value="1"/>
</dbReference>
<accession>A0A9W6I6A2</accession>
<protein>
    <recommendedName>
        <fullName evidence="1">UBP-type domain-containing protein</fullName>
    </recommendedName>
</protein>
<evidence type="ECO:0000259" key="1">
    <source>
        <dbReference type="PROSITE" id="PS50271"/>
    </source>
</evidence>
<proteinExistence type="predicted"/>
<sequence length="85" mass="9253">MSTCAHITQAQNPSPRTPEGCEECLATGGSWVHLRKCLSCGHVGCCDSSPGKHATAHFKEIDHPVVASFEPGENWRWCYLDNVIG</sequence>
<dbReference type="EMBL" id="BSEV01000019">
    <property type="protein sequence ID" value="GLK12855.1"/>
    <property type="molecule type" value="Genomic_DNA"/>
</dbReference>
<evidence type="ECO:0000313" key="2">
    <source>
        <dbReference type="EMBL" id="GLK12855.1"/>
    </source>
</evidence>
<organism evidence="2 3">
    <name type="scientific">Streptosporangium carneum</name>
    <dbReference type="NCBI Taxonomy" id="47481"/>
    <lineage>
        <taxon>Bacteria</taxon>
        <taxon>Bacillati</taxon>
        <taxon>Actinomycetota</taxon>
        <taxon>Actinomycetes</taxon>
        <taxon>Streptosporangiales</taxon>
        <taxon>Streptosporangiaceae</taxon>
        <taxon>Streptosporangium</taxon>
    </lineage>
</organism>
<evidence type="ECO:0000313" key="3">
    <source>
        <dbReference type="Proteomes" id="UP001143474"/>
    </source>
</evidence>
<dbReference type="GO" id="GO:0008270">
    <property type="term" value="F:zinc ion binding"/>
    <property type="evidence" value="ECO:0007669"/>
    <property type="project" value="InterPro"/>
</dbReference>
<dbReference type="InterPro" id="IPR013083">
    <property type="entry name" value="Znf_RING/FYVE/PHD"/>
</dbReference>
<dbReference type="AlphaFoldDB" id="A0A9W6I6A2"/>
<keyword evidence="3" id="KW-1185">Reference proteome</keyword>
<reference evidence="2" key="1">
    <citation type="journal article" date="2014" name="Int. J. Syst. Evol. Microbiol.">
        <title>Complete genome sequence of Corynebacterium casei LMG S-19264T (=DSM 44701T), isolated from a smear-ripened cheese.</title>
        <authorList>
            <consortium name="US DOE Joint Genome Institute (JGI-PGF)"/>
            <person name="Walter F."/>
            <person name="Albersmeier A."/>
            <person name="Kalinowski J."/>
            <person name="Ruckert C."/>
        </authorList>
    </citation>
    <scope>NUCLEOTIDE SEQUENCE</scope>
    <source>
        <strain evidence="2">VKM Ac-2007</strain>
    </source>
</reference>
<dbReference type="PROSITE" id="PS50271">
    <property type="entry name" value="ZF_UBP"/>
    <property type="match status" value="1"/>
</dbReference>
<dbReference type="Pfam" id="PF02148">
    <property type="entry name" value="zf-UBP"/>
    <property type="match status" value="1"/>
</dbReference>
<gene>
    <name evidence="2" type="ORF">GCM10017600_62650</name>
</gene>
<dbReference type="Proteomes" id="UP001143474">
    <property type="component" value="Unassembled WGS sequence"/>
</dbReference>
<comment type="caution">
    <text evidence="2">The sequence shown here is derived from an EMBL/GenBank/DDBJ whole genome shotgun (WGS) entry which is preliminary data.</text>
</comment>
<dbReference type="RefSeq" id="WP_271221165.1">
    <property type="nucleotide sequence ID" value="NZ_BAAAVD010000012.1"/>
</dbReference>